<dbReference type="EMBL" id="BPLQ01014724">
    <property type="protein sequence ID" value="GIY82476.1"/>
    <property type="molecule type" value="Genomic_DNA"/>
</dbReference>
<gene>
    <name evidence="2" type="ORF">CDAR_548691</name>
</gene>
<sequence length="169" mass="18819">MASGTSDPFIRIQLSVVIPVTSAVAGTSMIMYQELGESFCRRVLSSISHSLPLSRRCQVQEMASCPVPPHPTDPNADEPLFDAVFCSVFFLPFSFWNAARKCVARFRTVCISAHGLSCKDWREDCCFHKIAAVAGYDDCRISLSEPRIQSILPRHFCENGFGFEVSDNM</sequence>
<accession>A0AAV4WHZ5</accession>
<keyword evidence="1" id="KW-1133">Transmembrane helix</keyword>
<keyword evidence="1" id="KW-0812">Transmembrane</keyword>
<protein>
    <submittedName>
        <fullName evidence="2">Uncharacterized protein</fullName>
    </submittedName>
</protein>
<proteinExistence type="predicted"/>
<feature type="transmembrane region" description="Helical" evidence="1">
    <location>
        <begin position="12"/>
        <end position="32"/>
    </location>
</feature>
<organism evidence="2 3">
    <name type="scientific">Caerostris darwini</name>
    <dbReference type="NCBI Taxonomy" id="1538125"/>
    <lineage>
        <taxon>Eukaryota</taxon>
        <taxon>Metazoa</taxon>
        <taxon>Ecdysozoa</taxon>
        <taxon>Arthropoda</taxon>
        <taxon>Chelicerata</taxon>
        <taxon>Arachnida</taxon>
        <taxon>Araneae</taxon>
        <taxon>Araneomorphae</taxon>
        <taxon>Entelegynae</taxon>
        <taxon>Araneoidea</taxon>
        <taxon>Araneidae</taxon>
        <taxon>Caerostris</taxon>
    </lineage>
</organism>
<evidence type="ECO:0000256" key="1">
    <source>
        <dbReference type="SAM" id="Phobius"/>
    </source>
</evidence>
<dbReference type="Proteomes" id="UP001054837">
    <property type="component" value="Unassembled WGS sequence"/>
</dbReference>
<evidence type="ECO:0000313" key="2">
    <source>
        <dbReference type="EMBL" id="GIY82476.1"/>
    </source>
</evidence>
<dbReference type="AlphaFoldDB" id="A0AAV4WHZ5"/>
<name>A0AAV4WHZ5_9ARAC</name>
<reference evidence="2 3" key="1">
    <citation type="submission" date="2021-06" db="EMBL/GenBank/DDBJ databases">
        <title>Caerostris darwini draft genome.</title>
        <authorList>
            <person name="Kono N."/>
            <person name="Arakawa K."/>
        </authorList>
    </citation>
    <scope>NUCLEOTIDE SEQUENCE [LARGE SCALE GENOMIC DNA]</scope>
</reference>
<keyword evidence="1" id="KW-0472">Membrane</keyword>
<comment type="caution">
    <text evidence="2">The sequence shown here is derived from an EMBL/GenBank/DDBJ whole genome shotgun (WGS) entry which is preliminary data.</text>
</comment>
<evidence type="ECO:0000313" key="3">
    <source>
        <dbReference type="Proteomes" id="UP001054837"/>
    </source>
</evidence>
<keyword evidence="3" id="KW-1185">Reference proteome</keyword>